<evidence type="ECO:0000256" key="3">
    <source>
        <dbReference type="ARBA" id="ARBA00022737"/>
    </source>
</evidence>
<comment type="subcellular location">
    <subcellularLocation>
        <location evidence="1">Nucleus</location>
    </subcellularLocation>
</comment>
<sequence>MCGKEFLYSTNFKAHLLRHAGQRNNKCGECGKTFVTRNALFRHRRSHTGDKPFQCDICGKKFADCSNRKRHTLRHLQQPVIPRGRKSGPRPKLARVTNLNDVASAQRERALSNIEIQPSEGQDSMKVYSKLVQVSSSSSVGSSKAQGNRNINSSKGIQISGEVVQMRSSDSAELGKLTSVRPSQLAQQLCVSSTSSQPTSYNNLISDSSNIYVNLSQDLPQFIQLCNQNTNLLIEPMVHDVTQLVQSGDTERQCADQLDPLPKENLCHFGQKLKPSTKRNDSPLCTTNVIHENYVQKSTDVSIDKADKTKLYQSQDDSRSMEIDKPKTYANLRTFLESSEVVETLSGGRNDDTGDDNGLVNVEYVTLMADVGNEFNFTSGMQEIIVLPHETRISDYDLSKNAGKFRIVVQGSENSSNRKSAFSKDQIRKEKTESVTVLTQTLPSSQNRNVKTHLPLTVEKGKTTNHILQTSSTKYNNIVKVILSDTDEIKLSTDARSVNDNVQNEMAHSSNVIQVLLETDSTSVTAQQEETDKSRQTFLVSSDTLSDEDAIVRMLNSQGTVMLSTTGTGFDLTDSHIAEGRCLTESASEAVGMAITEDQNHAASNFKSFSSVDDTVVHEISGKKENNRNINLIASDYSRETSLAAAITLDNSDVNSLVRKGVPEEDELEDGGLETSEQNEIPVGSVDDIQMFELCTEEDLTKLAPIYQIYQSGKSVENI</sequence>
<keyword evidence="6" id="KW-0238">DNA-binding</keyword>
<evidence type="ECO:0000256" key="1">
    <source>
        <dbReference type="ARBA" id="ARBA00004123"/>
    </source>
</evidence>
<evidence type="ECO:0000256" key="2">
    <source>
        <dbReference type="ARBA" id="ARBA00022723"/>
    </source>
</evidence>
<dbReference type="InterPro" id="IPR036236">
    <property type="entry name" value="Znf_C2H2_sf"/>
</dbReference>
<dbReference type="Gene3D" id="3.30.160.60">
    <property type="entry name" value="Classic Zinc Finger"/>
    <property type="match status" value="2"/>
</dbReference>
<keyword evidence="5" id="KW-0862">Zinc</keyword>
<dbReference type="EMBL" id="NEVH01013256">
    <property type="protein sequence ID" value="PNF29186.1"/>
    <property type="molecule type" value="Genomic_DNA"/>
</dbReference>
<name>A0A2J7QKS3_9NEOP</name>
<dbReference type="GO" id="GO:0045944">
    <property type="term" value="P:positive regulation of transcription by RNA polymerase II"/>
    <property type="evidence" value="ECO:0007669"/>
    <property type="project" value="UniProtKB-ARBA"/>
</dbReference>
<gene>
    <name evidence="10" type="ORF">B7P43_G10780</name>
</gene>
<dbReference type="GO" id="GO:0008270">
    <property type="term" value="F:zinc ion binding"/>
    <property type="evidence" value="ECO:0007669"/>
    <property type="project" value="UniProtKB-KW"/>
</dbReference>
<dbReference type="InParanoid" id="A0A2J7QKS3"/>
<keyword evidence="2" id="KW-0479">Metal-binding</keyword>
<dbReference type="Proteomes" id="UP000235965">
    <property type="component" value="Unassembled WGS sequence"/>
</dbReference>
<dbReference type="PANTHER" id="PTHR19818:SF139">
    <property type="entry name" value="PAIR-RULE PROTEIN ODD-PAIRED"/>
    <property type="match status" value="1"/>
</dbReference>
<dbReference type="Pfam" id="PF00096">
    <property type="entry name" value="zf-C2H2"/>
    <property type="match status" value="2"/>
</dbReference>
<keyword evidence="11" id="KW-1185">Reference proteome</keyword>
<feature type="domain" description="C2H2-type" evidence="9">
    <location>
        <begin position="25"/>
        <end position="52"/>
    </location>
</feature>
<keyword evidence="3" id="KW-0677">Repeat</keyword>
<dbReference type="STRING" id="105785.A0A2J7QKS3"/>
<dbReference type="FunFam" id="3.30.160.60:FF:000100">
    <property type="entry name" value="Zinc finger 45-like"/>
    <property type="match status" value="1"/>
</dbReference>
<evidence type="ECO:0000256" key="7">
    <source>
        <dbReference type="ARBA" id="ARBA00023242"/>
    </source>
</evidence>
<dbReference type="AlphaFoldDB" id="A0A2J7QKS3"/>
<keyword evidence="7" id="KW-0539">Nucleus</keyword>
<dbReference type="EMBL" id="NEVH01013256">
    <property type="protein sequence ID" value="PNF29189.1"/>
    <property type="molecule type" value="Genomic_DNA"/>
</dbReference>
<evidence type="ECO:0000313" key="11">
    <source>
        <dbReference type="Proteomes" id="UP000235965"/>
    </source>
</evidence>
<evidence type="ECO:0000313" key="10">
    <source>
        <dbReference type="EMBL" id="PNF29186.1"/>
    </source>
</evidence>
<dbReference type="PROSITE" id="PS00028">
    <property type="entry name" value="ZINC_FINGER_C2H2_1"/>
    <property type="match status" value="2"/>
</dbReference>
<dbReference type="PROSITE" id="PS50157">
    <property type="entry name" value="ZINC_FINGER_C2H2_2"/>
    <property type="match status" value="3"/>
</dbReference>
<dbReference type="InterPro" id="IPR013087">
    <property type="entry name" value="Znf_C2H2_type"/>
</dbReference>
<organism evidence="10 11">
    <name type="scientific">Cryptotermes secundus</name>
    <dbReference type="NCBI Taxonomy" id="105785"/>
    <lineage>
        <taxon>Eukaryota</taxon>
        <taxon>Metazoa</taxon>
        <taxon>Ecdysozoa</taxon>
        <taxon>Arthropoda</taxon>
        <taxon>Hexapoda</taxon>
        <taxon>Insecta</taxon>
        <taxon>Pterygota</taxon>
        <taxon>Neoptera</taxon>
        <taxon>Polyneoptera</taxon>
        <taxon>Dictyoptera</taxon>
        <taxon>Blattodea</taxon>
        <taxon>Blattoidea</taxon>
        <taxon>Termitoidae</taxon>
        <taxon>Kalotermitidae</taxon>
        <taxon>Cryptotermitinae</taxon>
        <taxon>Cryptotermes</taxon>
    </lineage>
</organism>
<dbReference type="InterPro" id="IPR050329">
    <property type="entry name" value="GLI_C2H2-zinc-finger"/>
</dbReference>
<dbReference type="FunFam" id="3.30.160.60:FF:000045">
    <property type="entry name" value="ZFP69 zinc finger protein B"/>
    <property type="match status" value="1"/>
</dbReference>
<evidence type="ECO:0000256" key="5">
    <source>
        <dbReference type="ARBA" id="ARBA00022833"/>
    </source>
</evidence>
<evidence type="ECO:0000259" key="9">
    <source>
        <dbReference type="PROSITE" id="PS50157"/>
    </source>
</evidence>
<dbReference type="OrthoDB" id="8191038at2759"/>
<dbReference type="SUPFAM" id="SSF57667">
    <property type="entry name" value="beta-beta-alpha zinc fingers"/>
    <property type="match status" value="1"/>
</dbReference>
<dbReference type="PANTHER" id="PTHR19818">
    <property type="entry name" value="ZINC FINGER PROTEIN ZIC AND GLI"/>
    <property type="match status" value="1"/>
</dbReference>
<dbReference type="GO" id="GO:0000981">
    <property type="term" value="F:DNA-binding transcription factor activity, RNA polymerase II-specific"/>
    <property type="evidence" value="ECO:0007669"/>
    <property type="project" value="TreeGrafter"/>
</dbReference>
<feature type="domain" description="C2H2-type" evidence="9">
    <location>
        <begin position="53"/>
        <end position="80"/>
    </location>
</feature>
<feature type="domain" description="C2H2-type" evidence="9">
    <location>
        <begin position="1"/>
        <end position="24"/>
    </location>
</feature>
<dbReference type="GO" id="GO:0000978">
    <property type="term" value="F:RNA polymerase II cis-regulatory region sequence-specific DNA binding"/>
    <property type="evidence" value="ECO:0007669"/>
    <property type="project" value="TreeGrafter"/>
</dbReference>
<dbReference type="GO" id="GO:0005634">
    <property type="term" value="C:nucleus"/>
    <property type="evidence" value="ECO:0007669"/>
    <property type="project" value="UniProtKB-SubCell"/>
</dbReference>
<proteinExistence type="predicted"/>
<evidence type="ECO:0000256" key="4">
    <source>
        <dbReference type="ARBA" id="ARBA00022771"/>
    </source>
</evidence>
<reference evidence="10 11" key="1">
    <citation type="submission" date="2017-12" db="EMBL/GenBank/DDBJ databases">
        <title>Hemimetabolous genomes reveal molecular basis of termite eusociality.</title>
        <authorList>
            <person name="Harrison M.C."/>
            <person name="Jongepier E."/>
            <person name="Robertson H.M."/>
            <person name="Arning N."/>
            <person name="Bitard-Feildel T."/>
            <person name="Chao H."/>
            <person name="Childers C.P."/>
            <person name="Dinh H."/>
            <person name="Doddapaneni H."/>
            <person name="Dugan S."/>
            <person name="Gowin J."/>
            <person name="Greiner C."/>
            <person name="Han Y."/>
            <person name="Hu H."/>
            <person name="Hughes D.S.T."/>
            <person name="Huylmans A.-K."/>
            <person name="Kemena C."/>
            <person name="Kremer L.P.M."/>
            <person name="Lee S.L."/>
            <person name="Lopez-Ezquerra A."/>
            <person name="Mallet L."/>
            <person name="Monroy-Kuhn J.M."/>
            <person name="Moser A."/>
            <person name="Murali S.C."/>
            <person name="Muzny D.M."/>
            <person name="Otani S."/>
            <person name="Piulachs M.-D."/>
            <person name="Poelchau M."/>
            <person name="Qu J."/>
            <person name="Schaub F."/>
            <person name="Wada-Katsumata A."/>
            <person name="Worley K.C."/>
            <person name="Xie Q."/>
            <person name="Ylla G."/>
            <person name="Poulsen M."/>
            <person name="Gibbs R.A."/>
            <person name="Schal C."/>
            <person name="Richards S."/>
            <person name="Belles X."/>
            <person name="Korb J."/>
            <person name="Bornberg-Bauer E."/>
        </authorList>
    </citation>
    <scope>NUCLEOTIDE SEQUENCE [LARGE SCALE GENOMIC DNA]</scope>
    <source>
        <tissue evidence="10">Whole body</tissue>
    </source>
</reference>
<protein>
    <recommendedName>
        <fullName evidence="9">C2H2-type domain-containing protein</fullName>
    </recommendedName>
</protein>
<keyword evidence="4 8" id="KW-0863">Zinc-finger</keyword>
<dbReference type="SMART" id="SM00355">
    <property type="entry name" value="ZnF_C2H2"/>
    <property type="match status" value="3"/>
</dbReference>
<comment type="caution">
    <text evidence="10">The sequence shown here is derived from an EMBL/GenBank/DDBJ whole genome shotgun (WGS) entry which is preliminary data.</text>
</comment>
<evidence type="ECO:0000256" key="6">
    <source>
        <dbReference type="ARBA" id="ARBA00023125"/>
    </source>
</evidence>
<accession>A0A2J7QKS3</accession>
<evidence type="ECO:0000256" key="8">
    <source>
        <dbReference type="PROSITE-ProRule" id="PRU00042"/>
    </source>
</evidence>